<dbReference type="InterPro" id="IPR006207">
    <property type="entry name" value="Cys_knot_C"/>
</dbReference>
<comment type="caution">
    <text evidence="11">The sequence shown here is derived from an EMBL/GenBank/DDBJ whole genome shotgun (WGS) entry which is preliminary data.</text>
</comment>
<evidence type="ECO:0000256" key="1">
    <source>
        <dbReference type="ARBA" id="ARBA00004613"/>
    </source>
</evidence>
<evidence type="ECO:0000256" key="6">
    <source>
        <dbReference type="PROSITE-ProRule" id="PRU00039"/>
    </source>
</evidence>
<dbReference type="PROSITE" id="PS01225">
    <property type="entry name" value="CTCK_2"/>
    <property type="match status" value="1"/>
</dbReference>
<dbReference type="Pfam" id="PF00093">
    <property type="entry name" value="VWC"/>
    <property type="match status" value="1"/>
</dbReference>
<organism evidence="11 12">
    <name type="scientific">Alosa alosa</name>
    <name type="common">allis shad</name>
    <dbReference type="NCBI Taxonomy" id="278164"/>
    <lineage>
        <taxon>Eukaryota</taxon>
        <taxon>Metazoa</taxon>
        <taxon>Chordata</taxon>
        <taxon>Craniata</taxon>
        <taxon>Vertebrata</taxon>
        <taxon>Euteleostomi</taxon>
        <taxon>Actinopterygii</taxon>
        <taxon>Neopterygii</taxon>
        <taxon>Teleostei</taxon>
        <taxon>Clupei</taxon>
        <taxon>Clupeiformes</taxon>
        <taxon>Clupeoidei</taxon>
        <taxon>Clupeidae</taxon>
        <taxon>Alosa</taxon>
    </lineage>
</organism>
<proteinExistence type="inferred from homology"/>
<name>A0AAV6GK26_9TELE</name>
<dbReference type="EMBL" id="JADWDJ010000010">
    <property type="protein sequence ID" value="KAG5275170.1"/>
    <property type="molecule type" value="Genomic_DNA"/>
</dbReference>
<dbReference type="GO" id="GO:0005178">
    <property type="term" value="F:integrin binding"/>
    <property type="evidence" value="ECO:0007669"/>
    <property type="project" value="TreeGrafter"/>
</dbReference>
<comment type="caution">
    <text evidence="6">Lacks conserved residue(s) required for the propagation of feature annotation.</text>
</comment>
<dbReference type="SMART" id="SM00121">
    <property type="entry name" value="IB"/>
    <property type="match status" value="1"/>
</dbReference>
<feature type="domain" description="IGFBP N-terminal" evidence="10">
    <location>
        <begin position="18"/>
        <end position="88"/>
    </location>
</feature>
<evidence type="ECO:0000256" key="2">
    <source>
        <dbReference type="ARBA" id="ARBA00008125"/>
    </source>
</evidence>
<dbReference type="PROSITE" id="PS51323">
    <property type="entry name" value="IGFBP_N_2"/>
    <property type="match status" value="1"/>
</dbReference>
<dbReference type="Pfam" id="PF19035">
    <property type="entry name" value="TSP1_CCN"/>
    <property type="match status" value="1"/>
</dbReference>
<dbReference type="AlphaFoldDB" id="A0AAV6GK26"/>
<feature type="domain" description="CTCK" evidence="8">
    <location>
        <begin position="254"/>
        <end position="328"/>
    </location>
</feature>
<keyword evidence="12" id="KW-1185">Reference proteome</keyword>
<dbReference type="PROSITE" id="PS50092">
    <property type="entry name" value="TSP1"/>
    <property type="match status" value="1"/>
</dbReference>
<accession>A0AAV6GK26</accession>
<evidence type="ECO:0000256" key="5">
    <source>
        <dbReference type="ARBA" id="ARBA00023157"/>
    </source>
</evidence>
<evidence type="ECO:0000259" key="9">
    <source>
        <dbReference type="PROSITE" id="PS50184"/>
    </source>
</evidence>
<evidence type="ECO:0000259" key="8">
    <source>
        <dbReference type="PROSITE" id="PS01225"/>
    </source>
</evidence>
<dbReference type="GO" id="GO:0007165">
    <property type="term" value="P:signal transduction"/>
    <property type="evidence" value="ECO:0007669"/>
    <property type="project" value="InterPro"/>
</dbReference>
<dbReference type="Pfam" id="PF00219">
    <property type="entry name" value="IGFBP"/>
    <property type="match status" value="1"/>
</dbReference>
<dbReference type="SUPFAM" id="SSF82895">
    <property type="entry name" value="TSP-1 type 1 repeat"/>
    <property type="match status" value="1"/>
</dbReference>
<evidence type="ECO:0000256" key="3">
    <source>
        <dbReference type="ARBA" id="ARBA00022525"/>
    </source>
</evidence>
<evidence type="ECO:0000313" key="12">
    <source>
        <dbReference type="Proteomes" id="UP000823561"/>
    </source>
</evidence>
<dbReference type="SMART" id="SM00214">
    <property type="entry name" value="VWC"/>
    <property type="match status" value="1"/>
</dbReference>
<dbReference type="InterPro" id="IPR009030">
    <property type="entry name" value="Growth_fac_rcpt_cys_sf"/>
</dbReference>
<dbReference type="GO" id="GO:0008201">
    <property type="term" value="F:heparin binding"/>
    <property type="evidence" value="ECO:0007669"/>
    <property type="project" value="TreeGrafter"/>
</dbReference>
<dbReference type="Gene3D" id="2.20.100.10">
    <property type="entry name" value="Thrombospondin type-1 (TSP1) repeat"/>
    <property type="match status" value="1"/>
</dbReference>
<dbReference type="PROSITE" id="PS50184">
    <property type="entry name" value="VWFC_2"/>
    <property type="match status" value="1"/>
</dbReference>
<keyword evidence="5" id="KW-1015">Disulfide bond</keyword>
<reference evidence="11" key="1">
    <citation type="submission" date="2020-10" db="EMBL/GenBank/DDBJ databases">
        <title>Chromosome-scale genome assembly of the Allis shad, Alosa alosa.</title>
        <authorList>
            <person name="Margot Z."/>
            <person name="Christophe K."/>
            <person name="Cabau C."/>
            <person name="Louis A."/>
            <person name="Berthelot C."/>
            <person name="Parey E."/>
            <person name="Roest Crollius H."/>
            <person name="Montfort J."/>
            <person name="Robinson-Rechavi M."/>
            <person name="Bucao C."/>
            <person name="Bouchez O."/>
            <person name="Gislard M."/>
            <person name="Lluch J."/>
            <person name="Milhes M."/>
            <person name="Lampietro C."/>
            <person name="Lopez Roques C."/>
            <person name="Donnadieu C."/>
            <person name="Braasch I."/>
            <person name="Desvignes T."/>
            <person name="Postlethwait J."/>
            <person name="Bobe J."/>
            <person name="Guiguen Y."/>
        </authorList>
    </citation>
    <scope>NUCLEOTIDE SEQUENCE</scope>
    <source>
        <strain evidence="11">M-15738</strain>
        <tissue evidence="11">Blood</tissue>
    </source>
</reference>
<dbReference type="InterPro" id="IPR000867">
    <property type="entry name" value="IGFBP-like"/>
</dbReference>
<comment type="subcellular location">
    <subcellularLocation>
        <location evidence="1">Secreted</location>
    </subcellularLocation>
</comment>
<dbReference type="PANTHER" id="PTHR11348:SF22">
    <property type="entry name" value="CCN FAMILY MEMBER 5"/>
    <property type="match status" value="1"/>
</dbReference>
<dbReference type="PANTHER" id="PTHR11348">
    <property type="entry name" value="CONNECTIVE TISSUE GROWTH FACTOR-RELATED"/>
    <property type="match status" value="1"/>
</dbReference>
<protein>
    <recommendedName>
        <fullName evidence="13">Connective tissue growth factor</fullName>
    </recommendedName>
</protein>
<dbReference type="Proteomes" id="UP000823561">
    <property type="component" value="Chromosome 10"/>
</dbReference>
<dbReference type="Pfam" id="PF00007">
    <property type="entry name" value="Cys_knot"/>
    <property type="match status" value="1"/>
</dbReference>
<dbReference type="InterPro" id="IPR000884">
    <property type="entry name" value="TSP1_rpt"/>
</dbReference>
<dbReference type="SUPFAM" id="SSF57184">
    <property type="entry name" value="Growth factor receptor domain"/>
    <property type="match status" value="1"/>
</dbReference>
<evidence type="ECO:0000313" key="11">
    <source>
        <dbReference type="EMBL" id="KAG5275170.1"/>
    </source>
</evidence>
<gene>
    <name evidence="11" type="ORF">AALO_G00144360</name>
</gene>
<dbReference type="InterPro" id="IPR043973">
    <property type="entry name" value="TSP1_CCN"/>
</dbReference>
<evidence type="ECO:0000256" key="4">
    <source>
        <dbReference type="ARBA" id="ARBA00022729"/>
    </source>
</evidence>
<dbReference type="PROSITE" id="PS01208">
    <property type="entry name" value="VWFC_1"/>
    <property type="match status" value="1"/>
</dbReference>
<feature type="signal peptide" evidence="7">
    <location>
        <begin position="1"/>
        <end position="19"/>
    </location>
</feature>
<dbReference type="GO" id="GO:0045597">
    <property type="term" value="P:positive regulation of cell differentiation"/>
    <property type="evidence" value="ECO:0007669"/>
    <property type="project" value="TreeGrafter"/>
</dbReference>
<dbReference type="InterPro" id="IPR050941">
    <property type="entry name" value="CCN"/>
</dbReference>
<dbReference type="GO" id="GO:0031012">
    <property type="term" value="C:extracellular matrix"/>
    <property type="evidence" value="ECO:0007669"/>
    <property type="project" value="TreeGrafter"/>
</dbReference>
<sequence length="343" mass="37294">MLHALTSALILSVLKQTLSQQCGGPCHCPLPVSSCPPGVALLWDRCHCCQVCARQEGQPCSEHYVCDTLKGLQCDYSASYPEGPGECISQNLLDCELNGRRYHEGQSFQPSCAQQCKCSGGGITCVPLCPDDLQLPSATCLHPRMVKLPGSCCPQWVCDVLDNRIAPDTPTGLLVDRGRRSWLETSGQSPGLGSNCVDQASEWSPCSHSCGPGLSSRTTNRNRCCRPQTQTRFCQIRPCYTASLPLTQMAHGSCENGVRSRLPVRLEHRGCRSTSLLRPCYCGQCPDGRCCTPHHTRTVHLRLHCPRGGAIHQAVMLIESCTCHISCPASPLATPWGTLWGAY</sequence>
<dbReference type="GO" id="GO:0005615">
    <property type="term" value="C:extracellular space"/>
    <property type="evidence" value="ECO:0007669"/>
    <property type="project" value="TreeGrafter"/>
</dbReference>
<feature type="chain" id="PRO_5043406084" description="Connective tissue growth factor" evidence="7">
    <location>
        <begin position="20"/>
        <end position="343"/>
    </location>
</feature>
<dbReference type="InterPro" id="IPR001007">
    <property type="entry name" value="VWF_dom"/>
</dbReference>
<feature type="domain" description="VWFC" evidence="9">
    <location>
        <begin position="95"/>
        <end position="159"/>
    </location>
</feature>
<comment type="similarity">
    <text evidence="2">Belongs to the CCN family.</text>
</comment>
<dbReference type="GO" id="GO:0007155">
    <property type="term" value="P:cell adhesion"/>
    <property type="evidence" value="ECO:0007669"/>
    <property type="project" value="TreeGrafter"/>
</dbReference>
<keyword evidence="3" id="KW-0964">Secreted</keyword>
<dbReference type="SUPFAM" id="SSF57603">
    <property type="entry name" value="FnI-like domain"/>
    <property type="match status" value="1"/>
</dbReference>
<keyword evidence="4 7" id="KW-0732">Signal</keyword>
<dbReference type="InterPro" id="IPR036383">
    <property type="entry name" value="TSP1_rpt_sf"/>
</dbReference>
<dbReference type="InterPro" id="IPR006208">
    <property type="entry name" value="Glyco_hormone_CN"/>
</dbReference>
<dbReference type="SMART" id="SM00041">
    <property type="entry name" value="CT"/>
    <property type="match status" value="1"/>
</dbReference>
<evidence type="ECO:0000259" key="10">
    <source>
        <dbReference type="PROSITE" id="PS51323"/>
    </source>
</evidence>
<evidence type="ECO:0000256" key="7">
    <source>
        <dbReference type="SAM" id="SignalP"/>
    </source>
</evidence>
<dbReference type="PROSITE" id="PS01185">
    <property type="entry name" value="CTCK_1"/>
    <property type="match status" value="1"/>
</dbReference>
<evidence type="ECO:0008006" key="13">
    <source>
        <dbReference type="Google" id="ProtNLM"/>
    </source>
</evidence>